<gene>
    <name evidence="2" type="ORF">GLYMA_17G119100</name>
</gene>
<keyword evidence="4" id="KW-1185">Reference proteome</keyword>
<evidence type="ECO:0000313" key="3">
    <source>
        <dbReference type="EnsemblPlants" id="KRH03761"/>
    </source>
</evidence>
<evidence type="ECO:0000259" key="1">
    <source>
        <dbReference type="Pfam" id="PF03033"/>
    </source>
</evidence>
<evidence type="ECO:0000313" key="4">
    <source>
        <dbReference type="Proteomes" id="UP000008827"/>
    </source>
</evidence>
<dbReference type="PANTHER" id="PTHR48050:SF16">
    <property type="entry name" value="STEROL 3-BETA-GLUCOSYLTRANSFERASE UGT80B1"/>
    <property type="match status" value="1"/>
</dbReference>
<reference evidence="3" key="2">
    <citation type="submission" date="2018-02" db="UniProtKB">
        <authorList>
            <consortium name="EnsemblPlants"/>
        </authorList>
    </citation>
    <scope>IDENTIFICATION</scope>
    <source>
        <strain evidence="3">Williams 82</strain>
    </source>
</reference>
<name>K7ML92_SOYBN</name>
<dbReference type="SUPFAM" id="SSF53756">
    <property type="entry name" value="UDP-Glycosyltransferase/glycogen phosphorylase"/>
    <property type="match status" value="1"/>
</dbReference>
<evidence type="ECO:0000313" key="2">
    <source>
        <dbReference type="EMBL" id="KRH03761.1"/>
    </source>
</evidence>
<dbReference type="EnsemblPlants" id="KRH03762">
    <property type="protein sequence ID" value="KRH03762"/>
    <property type="gene ID" value="GLYMA_17G119100"/>
</dbReference>
<dbReference type="ExpressionAtlas" id="K7ML92">
    <property type="expression patterns" value="baseline and differential"/>
</dbReference>
<dbReference type="AlphaFoldDB" id="K7ML92"/>
<dbReference type="Pfam" id="PF03033">
    <property type="entry name" value="Glyco_transf_28"/>
    <property type="match status" value="1"/>
</dbReference>
<accession>K7ML92</accession>
<reference evidence="2 3" key="1">
    <citation type="journal article" date="2010" name="Nature">
        <title>Genome sequence of the palaeopolyploid soybean.</title>
        <authorList>
            <person name="Schmutz J."/>
            <person name="Cannon S.B."/>
            <person name="Schlueter J."/>
            <person name="Ma J."/>
            <person name="Mitros T."/>
            <person name="Nelson W."/>
            <person name="Hyten D.L."/>
            <person name="Song Q."/>
            <person name="Thelen J.J."/>
            <person name="Cheng J."/>
            <person name="Xu D."/>
            <person name="Hellsten U."/>
            <person name="May G.D."/>
            <person name="Yu Y."/>
            <person name="Sakurai T."/>
            <person name="Umezawa T."/>
            <person name="Bhattacharyya M.K."/>
            <person name="Sandhu D."/>
            <person name="Valliyodan B."/>
            <person name="Lindquist E."/>
            <person name="Peto M."/>
            <person name="Grant D."/>
            <person name="Shu S."/>
            <person name="Goodstein D."/>
            <person name="Barry K."/>
            <person name="Futrell-Griggs M."/>
            <person name="Abernathy B."/>
            <person name="Du J."/>
            <person name="Tian Z."/>
            <person name="Zhu L."/>
            <person name="Gill N."/>
            <person name="Joshi T."/>
            <person name="Libault M."/>
            <person name="Sethuraman A."/>
            <person name="Zhang X.-C."/>
            <person name="Shinozaki K."/>
            <person name="Nguyen H.T."/>
            <person name="Wing R.A."/>
            <person name="Cregan P."/>
            <person name="Specht J."/>
            <person name="Grimwood J."/>
            <person name="Rokhsar D."/>
            <person name="Stacey G."/>
            <person name="Shoemaker R.C."/>
            <person name="Jackson S.A."/>
        </authorList>
    </citation>
    <scope>NUCLEOTIDE SEQUENCE [LARGE SCALE GENOMIC DNA]</scope>
    <source>
        <strain evidence="3">cv. Williams 82</strain>
        <tissue evidence="2">Callus</tissue>
    </source>
</reference>
<dbReference type="Gramene" id="KRH03762">
    <property type="protein sequence ID" value="KRH03762"/>
    <property type="gene ID" value="GLYMA_17G119100"/>
</dbReference>
<dbReference type="EMBL" id="CM000850">
    <property type="protein sequence ID" value="KRH03761.1"/>
    <property type="molecule type" value="Genomic_DNA"/>
</dbReference>
<dbReference type="InterPro" id="IPR004276">
    <property type="entry name" value="GlycoTrans_28_N"/>
</dbReference>
<sequence length="67" mass="7249">MSASVAPELLELQSFVESTVSGSLSSKSKKSVPWLQIVILVVGTRGDVQPFLAIAKKLQDHPEEVKD</sequence>
<dbReference type="Proteomes" id="UP000008827">
    <property type="component" value="Chromosome 17"/>
</dbReference>
<dbReference type="InterPro" id="IPR050426">
    <property type="entry name" value="Glycosyltransferase_28"/>
</dbReference>
<organism evidence="2">
    <name type="scientific">Glycine max</name>
    <name type="common">Soybean</name>
    <name type="synonym">Glycine hispida</name>
    <dbReference type="NCBI Taxonomy" id="3847"/>
    <lineage>
        <taxon>Eukaryota</taxon>
        <taxon>Viridiplantae</taxon>
        <taxon>Streptophyta</taxon>
        <taxon>Embryophyta</taxon>
        <taxon>Tracheophyta</taxon>
        <taxon>Spermatophyta</taxon>
        <taxon>Magnoliopsida</taxon>
        <taxon>eudicotyledons</taxon>
        <taxon>Gunneridae</taxon>
        <taxon>Pentapetalae</taxon>
        <taxon>rosids</taxon>
        <taxon>fabids</taxon>
        <taxon>Fabales</taxon>
        <taxon>Fabaceae</taxon>
        <taxon>Papilionoideae</taxon>
        <taxon>50 kb inversion clade</taxon>
        <taxon>NPAAA clade</taxon>
        <taxon>indigoferoid/millettioid clade</taxon>
        <taxon>Phaseoleae</taxon>
        <taxon>Glycine</taxon>
        <taxon>Glycine subgen. Soja</taxon>
    </lineage>
</organism>
<protein>
    <recommendedName>
        <fullName evidence="1">Glycosyltransferase family 28 N-terminal domain-containing protein</fullName>
    </recommendedName>
</protein>
<dbReference type="GO" id="GO:0005975">
    <property type="term" value="P:carbohydrate metabolic process"/>
    <property type="evidence" value="ECO:0007669"/>
    <property type="project" value="InterPro"/>
</dbReference>
<dbReference type="HOGENOM" id="CLU_2817510_0_0_1"/>
<dbReference type="PANTHER" id="PTHR48050">
    <property type="entry name" value="STEROL 3-BETA-GLUCOSYLTRANSFERASE"/>
    <property type="match status" value="1"/>
</dbReference>
<dbReference type="Gramene" id="KRH03761">
    <property type="protein sequence ID" value="KRH03761"/>
    <property type="gene ID" value="GLYMA_17G119100"/>
</dbReference>
<dbReference type="EnsemblPlants" id="KRH03761">
    <property type="protein sequence ID" value="KRH03761"/>
    <property type="gene ID" value="GLYMA_17G119100"/>
</dbReference>
<dbReference type="SMR" id="K7ML92"/>
<dbReference type="EMBL" id="CM000850">
    <property type="protein sequence ID" value="KRH03762.1"/>
    <property type="molecule type" value="Genomic_DNA"/>
</dbReference>
<feature type="domain" description="Glycosyltransferase family 28 N-terminal" evidence="1">
    <location>
        <begin position="37"/>
        <end position="65"/>
    </location>
</feature>
<proteinExistence type="predicted"/>
<dbReference type="GO" id="GO:0016758">
    <property type="term" value="F:hexosyltransferase activity"/>
    <property type="evidence" value="ECO:0007669"/>
    <property type="project" value="InterPro"/>
</dbReference>
<dbReference type="Gene3D" id="3.40.50.2000">
    <property type="entry name" value="Glycogen Phosphorylase B"/>
    <property type="match status" value="1"/>
</dbReference>
<reference evidence="2" key="3">
    <citation type="submission" date="2018-07" db="EMBL/GenBank/DDBJ databases">
        <title>WGS assembly of Glycine max.</title>
        <authorList>
            <person name="Schmutz J."/>
            <person name="Cannon S."/>
            <person name="Schlueter J."/>
            <person name="Ma J."/>
            <person name="Mitros T."/>
            <person name="Nelson W."/>
            <person name="Hyten D."/>
            <person name="Song Q."/>
            <person name="Thelen J."/>
            <person name="Cheng J."/>
            <person name="Xu D."/>
            <person name="Hellsten U."/>
            <person name="May G."/>
            <person name="Yu Y."/>
            <person name="Sakurai T."/>
            <person name="Umezawa T."/>
            <person name="Bhattacharyya M."/>
            <person name="Sandhu D."/>
            <person name="Valliyodan B."/>
            <person name="Lindquist E."/>
            <person name="Peto M."/>
            <person name="Grant D."/>
            <person name="Shu S."/>
            <person name="Goodstein D."/>
            <person name="Barry K."/>
            <person name="Futrell-Griggs M."/>
            <person name="Abernathy B."/>
            <person name="Du J."/>
            <person name="Tian Z."/>
            <person name="Zhu L."/>
            <person name="Gill N."/>
            <person name="Joshi T."/>
            <person name="Libault M."/>
            <person name="Sethuraman A."/>
            <person name="Zhang X."/>
            <person name="Shinozaki K."/>
            <person name="Nguyen H."/>
            <person name="Wing R."/>
            <person name="Cregan P."/>
            <person name="Specht J."/>
            <person name="Grimwood J."/>
            <person name="Rokhsar D."/>
            <person name="Stacey G."/>
            <person name="Shoemaker R."/>
            <person name="Jackson S."/>
        </authorList>
    </citation>
    <scope>NUCLEOTIDE SEQUENCE</scope>
    <source>
        <tissue evidence="2">Callus</tissue>
    </source>
</reference>